<proteinExistence type="predicted"/>
<dbReference type="AlphaFoldDB" id="A0A7W7QBM4"/>
<accession>A0A7W7QBM4</accession>
<dbReference type="GO" id="GO:0003677">
    <property type="term" value="F:DNA binding"/>
    <property type="evidence" value="ECO:0007669"/>
    <property type="project" value="InterPro"/>
</dbReference>
<evidence type="ECO:0000313" key="3">
    <source>
        <dbReference type="EMBL" id="MBB4910656.1"/>
    </source>
</evidence>
<feature type="region of interest" description="Disordered" evidence="1">
    <location>
        <begin position="1"/>
        <end position="23"/>
    </location>
</feature>
<dbReference type="Gene3D" id="1.10.260.40">
    <property type="entry name" value="lambda repressor-like DNA-binding domains"/>
    <property type="match status" value="1"/>
</dbReference>
<protein>
    <submittedName>
        <fullName evidence="3">Transcriptional regulator with XRE-family HTH domain</fullName>
    </submittedName>
</protein>
<dbReference type="SUPFAM" id="SSF47413">
    <property type="entry name" value="lambda repressor-like DNA-binding domains"/>
    <property type="match status" value="1"/>
</dbReference>
<evidence type="ECO:0000259" key="2">
    <source>
        <dbReference type="PROSITE" id="PS50943"/>
    </source>
</evidence>
<dbReference type="EMBL" id="JACHJQ010000008">
    <property type="protein sequence ID" value="MBB4910656.1"/>
    <property type="molecule type" value="Genomic_DNA"/>
</dbReference>
<feature type="domain" description="HTH cro/C1-type" evidence="2">
    <location>
        <begin position="1"/>
        <end position="42"/>
    </location>
</feature>
<dbReference type="InterPro" id="IPR010982">
    <property type="entry name" value="Lambda_DNA-bd_dom_sf"/>
</dbReference>
<name>A0A7W7QBM4_9PSEU</name>
<gene>
    <name evidence="3" type="ORF">FHR82_006915</name>
</gene>
<dbReference type="CDD" id="cd00093">
    <property type="entry name" value="HTH_XRE"/>
    <property type="match status" value="1"/>
</dbReference>
<keyword evidence="4" id="KW-1185">Reference proteome</keyword>
<comment type="caution">
    <text evidence="3">The sequence shown here is derived from an EMBL/GenBank/DDBJ whole genome shotgun (WGS) entry which is preliminary data.</text>
</comment>
<evidence type="ECO:0000256" key="1">
    <source>
        <dbReference type="SAM" id="MobiDB-lite"/>
    </source>
</evidence>
<dbReference type="InterPro" id="IPR001387">
    <property type="entry name" value="Cro/C1-type_HTH"/>
</dbReference>
<dbReference type="PROSITE" id="PS50943">
    <property type="entry name" value="HTH_CROC1"/>
    <property type="match status" value="1"/>
</dbReference>
<dbReference type="Pfam" id="PF13560">
    <property type="entry name" value="HTH_31"/>
    <property type="match status" value="1"/>
</dbReference>
<reference evidence="3 4" key="1">
    <citation type="submission" date="2020-08" db="EMBL/GenBank/DDBJ databases">
        <title>Genomic Encyclopedia of Type Strains, Phase III (KMG-III): the genomes of soil and plant-associated and newly described type strains.</title>
        <authorList>
            <person name="Whitman W."/>
        </authorList>
    </citation>
    <scope>NUCLEOTIDE SEQUENCE [LARGE SCALE GENOMIC DNA]</scope>
    <source>
        <strain evidence="3 4">CECT 8960</strain>
    </source>
</reference>
<evidence type="ECO:0000313" key="4">
    <source>
        <dbReference type="Proteomes" id="UP000520767"/>
    </source>
</evidence>
<organism evidence="3 4">
    <name type="scientific">Actinophytocola algeriensis</name>
    <dbReference type="NCBI Taxonomy" id="1768010"/>
    <lineage>
        <taxon>Bacteria</taxon>
        <taxon>Bacillati</taxon>
        <taxon>Actinomycetota</taxon>
        <taxon>Actinomycetes</taxon>
        <taxon>Pseudonocardiales</taxon>
        <taxon>Pseudonocardiaceae</taxon>
    </lineage>
</organism>
<dbReference type="Proteomes" id="UP000520767">
    <property type="component" value="Unassembled WGS sequence"/>
</dbReference>
<sequence length="76" mass="8550">MADRSGLSIRTISDLERGRTTTPQRRSIELLADALCVDGDSLEQLQQAARRRSVAQCPACSARWQLDELVRREKHG</sequence>